<dbReference type="EMBL" id="JARJLG010000075">
    <property type="protein sequence ID" value="KAJ7752221.1"/>
    <property type="molecule type" value="Genomic_DNA"/>
</dbReference>
<sequence>MPLGQINFNEYKDVPQNTEIAGAVPLAIEQHHVVQHWMIGMAGFAHHIPINPLCREITVVPKKYETYLLFFRVFLIWTFHITLVWFIRLLLQGFGFPQNFSKTGNRAHQPDMEGPDREHGKKKICLLLFGNDSNPLSNVNLLVKKICTHFLHIRTPCKPLFPVRIIRGGFKQGPLQSTGPQVAEEATIQGLKCRFKLKEMNKARMSAKLGLPPIVGSTGRQTSLPTGREWDGWAHRHGTRYPSVDGSTPNSRDFNRSRRLSPYLTNQVVVFMAELKRGVVSDPLCNG</sequence>
<gene>
    <name evidence="3" type="ORF">DFH07DRAFT_774509</name>
</gene>
<reference evidence="3" key="1">
    <citation type="submission" date="2023-03" db="EMBL/GenBank/DDBJ databases">
        <title>Massive genome expansion in bonnet fungi (Mycena s.s.) driven by repeated elements and novel gene families across ecological guilds.</title>
        <authorList>
            <consortium name="Lawrence Berkeley National Laboratory"/>
            <person name="Harder C.B."/>
            <person name="Miyauchi S."/>
            <person name="Viragh M."/>
            <person name="Kuo A."/>
            <person name="Thoen E."/>
            <person name="Andreopoulos B."/>
            <person name="Lu D."/>
            <person name="Skrede I."/>
            <person name="Drula E."/>
            <person name="Henrissat B."/>
            <person name="Morin E."/>
            <person name="Kohler A."/>
            <person name="Barry K."/>
            <person name="LaButti K."/>
            <person name="Morin E."/>
            <person name="Salamov A."/>
            <person name="Lipzen A."/>
            <person name="Mereny Z."/>
            <person name="Hegedus B."/>
            <person name="Baldrian P."/>
            <person name="Stursova M."/>
            <person name="Weitz H."/>
            <person name="Taylor A."/>
            <person name="Grigoriev I.V."/>
            <person name="Nagy L.G."/>
            <person name="Martin F."/>
            <person name="Kauserud H."/>
        </authorList>
    </citation>
    <scope>NUCLEOTIDE SEQUENCE</scope>
    <source>
        <strain evidence="3">CBHHK188m</strain>
    </source>
</reference>
<evidence type="ECO:0000313" key="4">
    <source>
        <dbReference type="Proteomes" id="UP001215280"/>
    </source>
</evidence>
<name>A0AAD7IX13_9AGAR</name>
<keyword evidence="2" id="KW-1133">Transmembrane helix</keyword>
<keyword evidence="2" id="KW-0472">Membrane</keyword>
<keyword evidence="4" id="KW-1185">Reference proteome</keyword>
<dbReference type="Proteomes" id="UP001215280">
    <property type="component" value="Unassembled WGS sequence"/>
</dbReference>
<evidence type="ECO:0000256" key="2">
    <source>
        <dbReference type="SAM" id="Phobius"/>
    </source>
</evidence>
<keyword evidence="2" id="KW-0812">Transmembrane</keyword>
<evidence type="ECO:0000256" key="1">
    <source>
        <dbReference type="SAM" id="MobiDB-lite"/>
    </source>
</evidence>
<comment type="caution">
    <text evidence="3">The sequence shown here is derived from an EMBL/GenBank/DDBJ whole genome shotgun (WGS) entry which is preliminary data.</text>
</comment>
<feature type="region of interest" description="Disordered" evidence="1">
    <location>
        <begin position="212"/>
        <end position="258"/>
    </location>
</feature>
<protein>
    <submittedName>
        <fullName evidence="3">Uncharacterized protein</fullName>
    </submittedName>
</protein>
<feature type="transmembrane region" description="Helical" evidence="2">
    <location>
        <begin position="69"/>
        <end position="91"/>
    </location>
</feature>
<evidence type="ECO:0000313" key="3">
    <source>
        <dbReference type="EMBL" id="KAJ7752221.1"/>
    </source>
</evidence>
<organism evidence="3 4">
    <name type="scientific">Mycena maculata</name>
    <dbReference type="NCBI Taxonomy" id="230809"/>
    <lineage>
        <taxon>Eukaryota</taxon>
        <taxon>Fungi</taxon>
        <taxon>Dikarya</taxon>
        <taxon>Basidiomycota</taxon>
        <taxon>Agaricomycotina</taxon>
        <taxon>Agaricomycetes</taxon>
        <taxon>Agaricomycetidae</taxon>
        <taxon>Agaricales</taxon>
        <taxon>Marasmiineae</taxon>
        <taxon>Mycenaceae</taxon>
        <taxon>Mycena</taxon>
    </lineage>
</organism>
<accession>A0AAD7IX13</accession>
<proteinExistence type="predicted"/>
<dbReference type="AlphaFoldDB" id="A0AAD7IX13"/>